<organism evidence="2">
    <name type="scientific">marine sediment metagenome</name>
    <dbReference type="NCBI Taxonomy" id="412755"/>
    <lineage>
        <taxon>unclassified sequences</taxon>
        <taxon>metagenomes</taxon>
        <taxon>ecological metagenomes</taxon>
    </lineage>
</organism>
<sequence>MKYLVLATLLLALVGCSAASSFLRGAADGMERLDKTTSALLHGAADNVDELTADDAESSGALENLAYTGGGLATVLLGLFLGGKYITAKRDRLNGA</sequence>
<dbReference type="PROSITE" id="PS51257">
    <property type="entry name" value="PROKAR_LIPOPROTEIN"/>
    <property type="match status" value="1"/>
</dbReference>
<comment type="caution">
    <text evidence="2">The sequence shown here is derived from an EMBL/GenBank/DDBJ whole genome shotgun (WGS) entry which is preliminary data.</text>
</comment>
<evidence type="ECO:0000313" key="2">
    <source>
        <dbReference type="EMBL" id="KKM18358.1"/>
    </source>
</evidence>
<evidence type="ECO:0000256" key="1">
    <source>
        <dbReference type="SAM" id="Phobius"/>
    </source>
</evidence>
<dbReference type="AlphaFoldDB" id="A0A0F9K8D1"/>
<keyword evidence="1" id="KW-0472">Membrane</keyword>
<accession>A0A0F9K8D1</accession>
<feature type="transmembrane region" description="Helical" evidence="1">
    <location>
        <begin position="65"/>
        <end position="83"/>
    </location>
</feature>
<gene>
    <name evidence="2" type="ORF">LCGC14_1666560</name>
</gene>
<proteinExistence type="predicted"/>
<evidence type="ECO:0008006" key="3">
    <source>
        <dbReference type="Google" id="ProtNLM"/>
    </source>
</evidence>
<protein>
    <recommendedName>
        <fullName evidence="3">Lipoprotein</fullName>
    </recommendedName>
</protein>
<keyword evidence="1" id="KW-0812">Transmembrane</keyword>
<dbReference type="EMBL" id="LAZR01014241">
    <property type="protein sequence ID" value="KKM18358.1"/>
    <property type="molecule type" value="Genomic_DNA"/>
</dbReference>
<reference evidence="2" key="1">
    <citation type="journal article" date="2015" name="Nature">
        <title>Complex archaea that bridge the gap between prokaryotes and eukaryotes.</title>
        <authorList>
            <person name="Spang A."/>
            <person name="Saw J.H."/>
            <person name="Jorgensen S.L."/>
            <person name="Zaremba-Niedzwiedzka K."/>
            <person name="Martijn J."/>
            <person name="Lind A.E."/>
            <person name="van Eijk R."/>
            <person name="Schleper C."/>
            <person name="Guy L."/>
            <person name="Ettema T.J."/>
        </authorList>
    </citation>
    <scope>NUCLEOTIDE SEQUENCE</scope>
</reference>
<name>A0A0F9K8D1_9ZZZZ</name>
<keyword evidence="1" id="KW-1133">Transmembrane helix</keyword>